<protein>
    <recommendedName>
        <fullName evidence="4">DUF2171 domain-containing protein</fullName>
    </recommendedName>
</protein>
<evidence type="ECO:0000313" key="2">
    <source>
        <dbReference type="EMBL" id="SDQ71579.1"/>
    </source>
</evidence>
<accession>A0A1H1D5T3</accession>
<organism evidence="2 3">
    <name type="scientific">Halopelagius longus</name>
    <dbReference type="NCBI Taxonomy" id="1236180"/>
    <lineage>
        <taxon>Archaea</taxon>
        <taxon>Methanobacteriati</taxon>
        <taxon>Methanobacteriota</taxon>
        <taxon>Stenosarchaea group</taxon>
        <taxon>Halobacteria</taxon>
        <taxon>Halobacteriales</taxon>
        <taxon>Haloferacaceae</taxon>
    </lineage>
</organism>
<evidence type="ECO:0000256" key="1">
    <source>
        <dbReference type="SAM" id="MobiDB-lite"/>
    </source>
</evidence>
<gene>
    <name evidence="2" type="ORF">SAMN05216278_2233</name>
</gene>
<evidence type="ECO:0000313" key="3">
    <source>
        <dbReference type="Proteomes" id="UP000199289"/>
    </source>
</evidence>
<dbReference type="EMBL" id="FNKQ01000003">
    <property type="protein sequence ID" value="SDQ71579.1"/>
    <property type="molecule type" value="Genomic_DNA"/>
</dbReference>
<name>A0A1H1D5T3_9EURY</name>
<dbReference type="Proteomes" id="UP000199289">
    <property type="component" value="Unassembled WGS sequence"/>
</dbReference>
<dbReference type="AlphaFoldDB" id="A0A1H1D5T3"/>
<sequence>MQQVTERLVGKTVIGPNDEPIGRITGVEENEAIMKTDAPSVADREEAVSEGSGELALTAEQIVAVTDDEVQVSMEE</sequence>
<reference evidence="3" key="1">
    <citation type="submission" date="2016-10" db="EMBL/GenBank/DDBJ databases">
        <authorList>
            <person name="Varghese N."/>
            <person name="Submissions S."/>
        </authorList>
    </citation>
    <scope>NUCLEOTIDE SEQUENCE [LARGE SCALE GENOMIC DNA]</scope>
    <source>
        <strain evidence="3">CGMCC 1.12397</strain>
    </source>
</reference>
<proteinExistence type="predicted"/>
<feature type="region of interest" description="Disordered" evidence="1">
    <location>
        <begin position="1"/>
        <end position="23"/>
    </location>
</feature>
<dbReference type="RefSeq" id="WP_139172795.1">
    <property type="nucleotide sequence ID" value="NZ_FNKQ01000003.1"/>
</dbReference>
<dbReference type="OrthoDB" id="282116at2157"/>
<evidence type="ECO:0008006" key="4">
    <source>
        <dbReference type="Google" id="ProtNLM"/>
    </source>
</evidence>